<dbReference type="InterPro" id="IPR000477">
    <property type="entry name" value="RT_dom"/>
</dbReference>
<dbReference type="SUPFAM" id="SSF56219">
    <property type="entry name" value="DNase I-like"/>
    <property type="match status" value="1"/>
</dbReference>
<evidence type="ECO:0000313" key="2">
    <source>
        <dbReference type="Ensembl" id="ENSLLEP00000025378.1"/>
    </source>
</evidence>
<dbReference type="SUPFAM" id="SSF56672">
    <property type="entry name" value="DNA/RNA polymerases"/>
    <property type="match status" value="1"/>
</dbReference>
<accession>A0A8C5PNQ8</accession>
<protein>
    <recommendedName>
        <fullName evidence="1">Reverse transcriptase domain-containing protein</fullName>
    </recommendedName>
</protein>
<dbReference type="PROSITE" id="PS50878">
    <property type="entry name" value="RT_POL"/>
    <property type="match status" value="1"/>
</dbReference>
<dbReference type="PANTHER" id="PTHR31635">
    <property type="entry name" value="REVERSE TRANSCRIPTASE DOMAIN-CONTAINING PROTEIN-RELATED"/>
    <property type="match status" value="1"/>
</dbReference>
<sequence>MSSHKPPYVARTLQLTSINARGLNIPEKRSRLLRDIRAARTSVAFLQETHFRNGSAPAFGNADFPTGFFSNYTVSKSRGVAILFSKDIPFVVDATETDEGGRYLFVRGSILDTVYTFVSIYLPNKKQHTCLTKILRSLDLFEKGITIMAGDFNVVIDPRLDSSAGTSTTPPHVLRGVRRTLQERRFVDVWRTLHPTERDYSFFSAAHTVHTRIDYFFMHYQDLGLPTSVDIKATTWSDHAPISLTLRSPLFAPREKNWRLNISILDDPLIMAELKTILTNFFTENLTLDTPMPVIWEAHKAVVRGFFISKGTARKKLREEEIRTLTTTIRDLEIEHISTNDPMVYQNLLQARSSLNKMLNDSIRFQALRSRSFFALNENKPGRLLARILRTRRIASYIPKIRMPTGLLTTDPRDISATFLEYFRSLYNIESTGTWTSSPEQLQTYLTRTITRSLRPTDQETLNAAITPDELLTALKTAKNGKSPGPDGLPIEYYKMCNTDLLPALLNLFNAIRDGVPLHPHSLMATISLIPKPEKDHTCCENFRPISLLNNDMKLLARILANRLKRFLPQLVDSDQVGFIPGREARDATTRILNALALSKQSRSPLLLLSADAEKAFDRVRWPFLFQAMQHFGIGEKYLSWVQALYSAPSARVRVNGALTQPFSILNGTRQGCPLSPLLFALSLEPLLSAIRQNPLIKGVRGARLEHKVSAYADDLMFLMPDPIGTLPEVLQELQTFGALTGFKINDAKSELLAVSLPMTWRTRLKEQYPFRWCSPSLTYLGINLTSDYSKLFTLNYMTLLDKFRRDTAQWTSKYLSWSGRIGVLKMNFLPRLLYLFQALPILLPRSYHQLIRSLFSNFIWPRGRPRIKYATLCKPKLKGGLAVPDTFLYYTAAHMNRIVDWMAESPNQKWLDLEEFLAERPTRLLPWLSWIVVKNLTLSASPLGHTLHLWHKYKTKFALTTYPSPLLPLVHNPDLPIAILPSLMERFTDSSDLRAYHLLCDGNFVPLDTPEHPVPTFNVRFNYHQIKSFLRKLPGNASLNRQLTSFESLCQKALPLVHGISTIYCMLQAVGEEPPDFMARWERTLNTPISDETWTKTLSLTHHGSPMARLQEASYKLLAFWYRTPALVANFDASHSPNCWRCLTAIGTYIHIWWECPYLEPYWRGVQDLVSQTTDVNLDFTPQAFLLLILPFSVKSMKKSVLLRILLVARSLIPLYWKTANIPTMKMLTDKLEILRSNEELALPPAAAAQNFTDVWFHWTAYCSTTRFREILAAEVT</sequence>
<dbReference type="InterPro" id="IPR005135">
    <property type="entry name" value="Endo/exonuclease/phosphatase"/>
</dbReference>
<dbReference type="CDD" id="cd09076">
    <property type="entry name" value="L1-EN"/>
    <property type="match status" value="1"/>
</dbReference>
<dbReference type="OrthoDB" id="498125at2759"/>
<dbReference type="Gene3D" id="3.60.10.10">
    <property type="entry name" value="Endonuclease/exonuclease/phosphatase"/>
    <property type="match status" value="1"/>
</dbReference>
<evidence type="ECO:0000313" key="3">
    <source>
        <dbReference type="Proteomes" id="UP000694569"/>
    </source>
</evidence>
<dbReference type="AlphaFoldDB" id="A0A8C5PNQ8"/>
<dbReference type="GO" id="GO:0003824">
    <property type="term" value="F:catalytic activity"/>
    <property type="evidence" value="ECO:0007669"/>
    <property type="project" value="InterPro"/>
</dbReference>
<dbReference type="PANTHER" id="PTHR31635:SF196">
    <property type="entry name" value="REVERSE TRANSCRIPTASE DOMAIN-CONTAINING PROTEIN-RELATED"/>
    <property type="match status" value="1"/>
</dbReference>
<dbReference type="Pfam" id="PF00078">
    <property type="entry name" value="RVT_1"/>
    <property type="match status" value="1"/>
</dbReference>
<reference evidence="2" key="1">
    <citation type="submission" date="2025-08" db="UniProtKB">
        <authorList>
            <consortium name="Ensembl"/>
        </authorList>
    </citation>
    <scope>IDENTIFICATION</scope>
</reference>
<reference evidence="2" key="2">
    <citation type="submission" date="2025-09" db="UniProtKB">
        <authorList>
            <consortium name="Ensembl"/>
        </authorList>
    </citation>
    <scope>IDENTIFICATION</scope>
</reference>
<proteinExistence type="predicted"/>
<dbReference type="InterPro" id="IPR043502">
    <property type="entry name" value="DNA/RNA_pol_sf"/>
</dbReference>
<evidence type="ECO:0000259" key="1">
    <source>
        <dbReference type="PROSITE" id="PS50878"/>
    </source>
</evidence>
<feature type="domain" description="Reverse transcriptase" evidence="1">
    <location>
        <begin position="511"/>
        <end position="785"/>
    </location>
</feature>
<dbReference type="Proteomes" id="UP000694569">
    <property type="component" value="Unplaced"/>
</dbReference>
<dbReference type="InterPro" id="IPR036691">
    <property type="entry name" value="Endo/exonu/phosph_ase_sf"/>
</dbReference>
<dbReference type="Pfam" id="PF03372">
    <property type="entry name" value="Exo_endo_phos"/>
    <property type="match status" value="1"/>
</dbReference>
<dbReference type="CDD" id="cd01650">
    <property type="entry name" value="RT_nLTR_like"/>
    <property type="match status" value="1"/>
</dbReference>
<dbReference type="Ensembl" id="ENSLLET00000026351.1">
    <property type="protein sequence ID" value="ENSLLEP00000025378.1"/>
    <property type="gene ID" value="ENSLLEG00000016119.1"/>
</dbReference>
<name>A0A8C5PNQ8_9ANUR</name>
<dbReference type="GeneTree" id="ENSGT00940000165023"/>
<keyword evidence="3" id="KW-1185">Reference proteome</keyword>
<organism evidence="2 3">
    <name type="scientific">Leptobrachium leishanense</name>
    <name type="common">Leishan spiny toad</name>
    <dbReference type="NCBI Taxonomy" id="445787"/>
    <lineage>
        <taxon>Eukaryota</taxon>
        <taxon>Metazoa</taxon>
        <taxon>Chordata</taxon>
        <taxon>Craniata</taxon>
        <taxon>Vertebrata</taxon>
        <taxon>Euteleostomi</taxon>
        <taxon>Amphibia</taxon>
        <taxon>Batrachia</taxon>
        <taxon>Anura</taxon>
        <taxon>Pelobatoidea</taxon>
        <taxon>Megophryidae</taxon>
        <taxon>Leptobrachium</taxon>
    </lineage>
</organism>